<dbReference type="PANTHER" id="PTHR32020">
    <property type="entry name" value="LIN-8 DOMAIN CONTAINING-RELATED"/>
    <property type="match status" value="1"/>
</dbReference>
<reference evidence="1" key="1">
    <citation type="submission" date="2007-07" db="EMBL/GenBank/DDBJ databases">
        <title>PCAP assembly of the Caenorhabditis remanei genome.</title>
        <authorList>
            <consortium name="The Caenorhabditis remanei Sequencing Consortium"/>
            <person name="Wilson R.K."/>
        </authorList>
    </citation>
    <scope>NUCLEOTIDE SEQUENCE [LARGE SCALE GENOMIC DNA]</scope>
    <source>
        <strain evidence="1">PB4641</strain>
    </source>
</reference>
<accession>E3M0V1</accession>
<name>E3M0V1_CAERE</name>
<dbReference type="GO" id="GO:0005634">
    <property type="term" value="C:nucleus"/>
    <property type="evidence" value="ECO:0007669"/>
    <property type="project" value="TreeGrafter"/>
</dbReference>
<dbReference type="eggNOG" id="ENOG502THTI">
    <property type="taxonomic scope" value="Eukaryota"/>
</dbReference>
<dbReference type="Proteomes" id="UP000008281">
    <property type="component" value="Unassembled WGS sequence"/>
</dbReference>
<keyword evidence="2" id="KW-1185">Reference proteome</keyword>
<dbReference type="InterPro" id="IPR005020">
    <property type="entry name" value="LIN-8"/>
</dbReference>
<dbReference type="OMA" id="EYNSAGE"/>
<dbReference type="HOGENOM" id="CLU_055340_0_0_1"/>
<proteinExistence type="predicted"/>
<protein>
    <submittedName>
        <fullName evidence="1">Uncharacterized protein</fullName>
    </submittedName>
</protein>
<dbReference type="OrthoDB" id="5821602at2759"/>
<dbReference type="InParanoid" id="E3M0V1"/>
<evidence type="ECO:0000313" key="2">
    <source>
        <dbReference type="Proteomes" id="UP000008281"/>
    </source>
</evidence>
<dbReference type="PANTHER" id="PTHR32020:SF3">
    <property type="entry name" value="ARID DOMAIN-CONTAINING PROTEIN-RELATED"/>
    <property type="match status" value="1"/>
</dbReference>
<dbReference type="Pfam" id="PF03353">
    <property type="entry name" value="Lin-8"/>
    <property type="match status" value="1"/>
</dbReference>
<gene>
    <name evidence="1" type="ORF">CRE_06671</name>
</gene>
<organism evidence="2">
    <name type="scientific">Caenorhabditis remanei</name>
    <name type="common">Caenorhabditis vulgaris</name>
    <dbReference type="NCBI Taxonomy" id="31234"/>
    <lineage>
        <taxon>Eukaryota</taxon>
        <taxon>Metazoa</taxon>
        <taxon>Ecdysozoa</taxon>
        <taxon>Nematoda</taxon>
        <taxon>Chromadorea</taxon>
        <taxon>Rhabditida</taxon>
        <taxon>Rhabditina</taxon>
        <taxon>Rhabditomorpha</taxon>
        <taxon>Rhabditoidea</taxon>
        <taxon>Rhabditidae</taxon>
        <taxon>Peloderinae</taxon>
        <taxon>Caenorhabditis</taxon>
    </lineage>
</organism>
<sequence length="377" mass="44277">MIHAQEVKPLPFKTLELWEGPPLYPLEDLPEDDGTRQMSLMEYMDAVRKQRGLHMPKHSDHILKKVVFNEIEKIPGMWSTKATTNQPKFYQCVGIGVYKRTGKILPRKSEISLKKNYLIPAKYLATIFKFGKDAIRNRLRNAILHKRLSPVEVEEHMWRWDFYGYIRYYRTPLKPWEQFVRKQANALEQKIYHDVEDSAIEDGEMMGVEEEFAEEDDYQDEKSMGGLDDVKVEEPTNGFMEQYSPPQYYAQPLYSAQHPEKLHQNHQYSPPNVPQQGIQMSQMYPPRMREVPSLPTSNSSAFEEKPGSSSSFAIDFEREMNQITYHATRIAREQPHRVKMIRKVLFDSVFAFDEKEYNSAGEVYRDLADRNPVRKLN</sequence>
<dbReference type="AlphaFoldDB" id="E3M0V1"/>
<evidence type="ECO:0000313" key="1">
    <source>
        <dbReference type="EMBL" id="EFO88824.1"/>
    </source>
</evidence>
<dbReference type="STRING" id="31234.E3M0V1"/>
<dbReference type="FunCoup" id="E3M0V1">
    <property type="interactions" value="807"/>
</dbReference>
<dbReference type="EMBL" id="DS268421">
    <property type="protein sequence ID" value="EFO88824.1"/>
    <property type="molecule type" value="Genomic_DNA"/>
</dbReference>